<feature type="domain" description="Solute-binding protein family 5" evidence="6">
    <location>
        <begin position="73"/>
        <end position="438"/>
    </location>
</feature>
<organism evidence="7 8">
    <name type="scientific">Falsiroseomonas stagni DSM 19981</name>
    <dbReference type="NCBI Taxonomy" id="1123062"/>
    <lineage>
        <taxon>Bacteria</taxon>
        <taxon>Pseudomonadati</taxon>
        <taxon>Pseudomonadota</taxon>
        <taxon>Alphaproteobacteria</taxon>
        <taxon>Acetobacterales</taxon>
        <taxon>Roseomonadaceae</taxon>
        <taxon>Falsiroseomonas</taxon>
    </lineage>
</organism>
<comment type="similarity">
    <text evidence="2">Belongs to the bacterial solute-binding protein 5 family.</text>
</comment>
<dbReference type="PANTHER" id="PTHR30290:SF9">
    <property type="entry name" value="OLIGOPEPTIDE-BINDING PROTEIN APPA"/>
    <property type="match status" value="1"/>
</dbReference>
<dbReference type="EMBL" id="FOSQ01000002">
    <property type="protein sequence ID" value="SFK40034.1"/>
    <property type="molecule type" value="Genomic_DNA"/>
</dbReference>
<evidence type="ECO:0000256" key="2">
    <source>
        <dbReference type="ARBA" id="ARBA00005695"/>
    </source>
</evidence>
<sequence>MKPRNSATTWKARASALLLALLAAPAAAQNLTVATGAPPTSVDPHFYNAAPNFALSMHIFDRLVERDAEVRAYPGLAASWEAIAPTVWEFRLRPGVTWHDGRPFTSEDVAFSVARPPLVPNSPASFSPFVRAIQRTEVVDALTVRFHTALPHPLLPIELGSIAMVAKHAAEGRTTEDFNSGRAAIGTGPYRLASSIPGDRFELARNDSWFGQREPWSRVTYRVIANDTARTAALLSGDVDLIDQVPSTDLARLKRDPRVSIAEIQGLRLIFIAFDHSRTGSLPQVSDHEGRPLPVNPFMDVRVRRALNIAVNRDALVERVMEGAAAPAGQWMPPGTTTHAPEVPVPAFDVEGARRLLAEAGYPQGFRMTLFTPNDRYPNDARTAQAVAQMWTRIGVRTQVEALPWTSYSARSARQEFPARLAGWGSSTGEAGSFLISVIGTFDRAAQRGAANAARYSNPALDALTDRAATLLALEDRAAVLREAIRLASDDVAVVPLFNITNSWATRRGLVHQPRMDERTVAMGTRPAP</sequence>
<reference evidence="7 8" key="1">
    <citation type="submission" date="2016-10" db="EMBL/GenBank/DDBJ databases">
        <authorList>
            <person name="de Groot N.N."/>
        </authorList>
    </citation>
    <scope>NUCLEOTIDE SEQUENCE [LARGE SCALE GENOMIC DNA]</scope>
    <source>
        <strain evidence="7 8">DSM 19981</strain>
    </source>
</reference>
<comment type="subcellular location">
    <subcellularLocation>
        <location evidence="1">Periplasm</location>
    </subcellularLocation>
</comment>
<evidence type="ECO:0000256" key="1">
    <source>
        <dbReference type="ARBA" id="ARBA00004418"/>
    </source>
</evidence>
<dbReference type="GO" id="GO:1904680">
    <property type="term" value="F:peptide transmembrane transporter activity"/>
    <property type="evidence" value="ECO:0007669"/>
    <property type="project" value="TreeGrafter"/>
</dbReference>
<dbReference type="GO" id="GO:0015833">
    <property type="term" value="P:peptide transport"/>
    <property type="evidence" value="ECO:0007669"/>
    <property type="project" value="TreeGrafter"/>
</dbReference>
<name>A0A1I3Z7C5_9PROT</name>
<dbReference type="InterPro" id="IPR039424">
    <property type="entry name" value="SBP_5"/>
</dbReference>
<protein>
    <submittedName>
        <fullName evidence="7">Peptide/nickel transport system substrate-binding protein</fullName>
    </submittedName>
</protein>
<dbReference type="STRING" id="1123062.SAMN02745775_102258"/>
<dbReference type="PIRSF" id="PIRSF002741">
    <property type="entry name" value="MppA"/>
    <property type="match status" value="1"/>
</dbReference>
<dbReference type="Gene3D" id="3.90.76.10">
    <property type="entry name" value="Dipeptide-binding Protein, Domain 1"/>
    <property type="match status" value="1"/>
</dbReference>
<dbReference type="RefSeq" id="WP_092958201.1">
    <property type="nucleotide sequence ID" value="NZ_FOSQ01000002.1"/>
</dbReference>
<dbReference type="Gene3D" id="3.40.190.10">
    <property type="entry name" value="Periplasmic binding protein-like II"/>
    <property type="match status" value="1"/>
</dbReference>
<evidence type="ECO:0000256" key="4">
    <source>
        <dbReference type="ARBA" id="ARBA00022729"/>
    </source>
</evidence>
<dbReference type="SUPFAM" id="SSF53850">
    <property type="entry name" value="Periplasmic binding protein-like II"/>
    <property type="match status" value="1"/>
</dbReference>
<dbReference type="PANTHER" id="PTHR30290">
    <property type="entry name" value="PERIPLASMIC BINDING COMPONENT OF ABC TRANSPORTER"/>
    <property type="match status" value="1"/>
</dbReference>
<evidence type="ECO:0000313" key="7">
    <source>
        <dbReference type="EMBL" id="SFK40034.1"/>
    </source>
</evidence>
<evidence type="ECO:0000256" key="3">
    <source>
        <dbReference type="ARBA" id="ARBA00022448"/>
    </source>
</evidence>
<dbReference type="Pfam" id="PF00496">
    <property type="entry name" value="SBP_bac_5"/>
    <property type="match status" value="1"/>
</dbReference>
<keyword evidence="4 5" id="KW-0732">Signal</keyword>
<feature type="signal peptide" evidence="5">
    <location>
        <begin position="1"/>
        <end position="28"/>
    </location>
</feature>
<gene>
    <name evidence="7" type="ORF">SAMN02745775_102258</name>
</gene>
<dbReference type="AlphaFoldDB" id="A0A1I3Z7C5"/>
<dbReference type="InterPro" id="IPR030678">
    <property type="entry name" value="Peptide/Ni-bd"/>
</dbReference>
<dbReference type="InterPro" id="IPR000914">
    <property type="entry name" value="SBP_5_dom"/>
</dbReference>
<dbReference type="GO" id="GO:0030288">
    <property type="term" value="C:outer membrane-bounded periplasmic space"/>
    <property type="evidence" value="ECO:0007669"/>
    <property type="project" value="UniProtKB-ARBA"/>
</dbReference>
<keyword evidence="8" id="KW-1185">Reference proteome</keyword>
<dbReference type="Proteomes" id="UP000199473">
    <property type="component" value="Unassembled WGS sequence"/>
</dbReference>
<proteinExistence type="inferred from homology"/>
<keyword evidence="3" id="KW-0813">Transport</keyword>
<evidence type="ECO:0000256" key="5">
    <source>
        <dbReference type="SAM" id="SignalP"/>
    </source>
</evidence>
<evidence type="ECO:0000313" key="8">
    <source>
        <dbReference type="Proteomes" id="UP000199473"/>
    </source>
</evidence>
<dbReference type="GO" id="GO:0043190">
    <property type="term" value="C:ATP-binding cassette (ABC) transporter complex"/>
    <property type="evidence" value="ECO:0007669"/>
    <property type="project" value="InterPro"/>
</dbReference>
<dbReference type="Gene3D" id="3.10.105.10">
    <property type="entry name" value="Dipeptide-binding Protein, Domain 3"/>
    <property type="match status" value="1"/>
</dbReference>
<dbReference type="OrthoDB" id="9801912at2"/>
<evidence type="ECO:0000259" key="6">
    <source>
        <dbReference type="Pfam" id="PF00496"/>
    </source>
</evidence>
<feature type="chain" id="PRO_5011549865" evidence="5">
    <location>
        <begin position="29"/>
        <end position="529"/>
    </location>
</feature>
<accession>A0A1I3Z7C5</accession>
<dbReference type="CDD" id="cd08498">
    <property type="entry name" value="PBP2_NikA_DppA_OppA_like_2"/>
    <property type="match status" value="1"/>
</dbReference>